<organism evidence="1 2">
    <name type="scientific">Phytophthora cactorum</name>
    <dbReference type="NCBI Taxonomy" id="29920"/>
    <lineage>
        <taxon>Eukaryota</taxon>
        <taxon>Sar</taxon>
        <taxon>Stramenopiles</taxon>
        <taxon>Oomycota</taxon>
        <taxon>Peronosporomycetes</taxon>
        <taxon>Peronosporales</taxon>
        <taxon>Peronosporaceae</taxon>
        <taxon>Phytophthora</taxon>
    </lineage>
</organism>
<comment type="caution">
    <text evidence="1">The sequence shown here is derived from an EMBL/GenBank/DDBJ whole genome shotgun (WGS) entry which is preliminary data.</text>
</comment>
<dbReference type="EMBL" id="JAENGZ010000412">
    <property type="protein sequence ID" value="KAG6959886.1"/>
    <property type="molecule type" value="Genomic_DNA"/>
</dbReference>
<dbReference type="Proteomes" id="UP000688947">
    <property type="component" value="Unassembled WGS sequence"/>
</dbReference>
<evidence type="ECO:0000313" key="2">
    <source>
        <dbReference type="Proteomes" id="UP000688947"/>
    </source>
</evidence>
<dbReference type="OrthoDB" id="126344at2759"/>
<proteinExistence type="predicted"/>
<gene>
    <name evidence="1" type="ORF">JG687_00008518</name>
</gene>
<protein>
    <submittedName>
        <fullName evidence="1">Uncharacterized protein</fullName>
    </submittedName>
</protein>
<accession>A0A8T1UCI5</accession>
<name>A0A8T1UCI5_9STRA</name>
<reference evidence="1" key="1">
    <citation type="submission" date="2021-01" db="EMBL/GenBank/DDBJ databases">
        <title>Phytophthora aleatoria, a newly-described species from Pinus radiata is distinct from Phytophthora cactorum isolates based on comparative genomics.</title>
        <authorList>
            <person name="Mcdougal R."/>
            <person name="Panda P."/>
            <person name="Williams N."/>
            <person name="Studholme D.J."/>
        </authorList>
    </citation>
    <scope>NUCLEOTIDE SEQUENCE</scope>
    <source>
        <strain evidence="1">NZFS 3830</strain>
    </source>
</reference>
<dbReference type="AlphaFoldDB" id="A0A8T1UCI5"/>
<evidence type="ECO:0000313" key="1">
    <source>
        <dbReference type="EMBL" id="KAG6959886.1"/>
    </source>
</evidence>
<sequence>MELVLPALPDRLGYIAEYCLASRVYHAAYLKATLSPRHHVFETPIFKMTICLLLSKHVLKLATVALNLAFDQRLSLRTFRFCVN</sequence>